<dbReference type="InterPro" id="IPR036249">
    <property type="entry name" value="Thioredoxin-like_sf"/>
</dbReference>
<protein>
    <recommendedName>
        <fullName evidence="1">Thioredoxin domain-containing protein</fullName>
    </recommendedName>
</protein>
<evidence type="ECO:0000259" key="1">
    <source>
        <dbReference type="PROSITE" id="PS51352"/>
    </source>
</evidence>
<dbReference type="Gene3D" id="3.40.30.10">
    <property type="entry name" value="Glutaredoxin"/>
    <property type="match status" value="1"/>
</dbReference>
<proteinExistence type="predicted"/>
<evidence type="ECO:0000313" key="2">
    <source>
        <dbReference type="EMBL" id="SVB16273.1"/>
    </source>
</evidence>
<dbReference type="AlphaFoldDB" id="A0A382BT77"/>
<dbReference type="InterPro" id="IPR013766">
    <property type="entry name" value="Thioredoxin_domain"/>
</dbReference>
<dbReference type="CDD" id="cd02947">
    <property type="entry name" value="TRX_family"/>
    <property type="match status" value="1"/>
</dbReference>
<reference evidence="2" key="1">
    <citation type="submission" date="2018-05" db="EMBL/GenBank/DDBJ databases">
        <authorList>
            <person name="Lanie J.A."/>
            <person name="Ng W.-L."/>
            <person name="Kazmierczak K.M."/>
            <person name="Andrzejewski T.M."/>
            <person name="Davidsen T.M."/>
            <person name="Wayne K.J."/>
            <person name="Tettelin H."/>
            <person name="Glass J.I."/>
            <person name="Rusch D."/>
            <person name="Podicherti R."/>
            <person name="Tsui H.-C.T."/>
            <person name="Winkler M.E."/>
        </authorList>
    </citation>
    <scope>NUCLEOTIDE SEQUENCE</scope>
</reference>
<dbReference type="SUPFAM" id="SSF52833">
    <property type="entry name" value="Thioredoxin-like"/>
    <property type="match status" value="1"/>
</dbReference>
<gene>
    <name evidence="2" type="ORF">METZ01_LOCUS169127</name>
</gene>
<feature type="domain" description="Thioredoxin" evidence="1">
    <location>
        <begin position="135"/>
        <end position="285"/>
    </location>
</feature>
<organism evidence="2">
    <name type="scientific">marine metagenome</name>
    <dbReference type="NCBI Taxonomy" id="408172"/>
    <lineage>
        <taxon>unclassified sequences</taxon>
        <taxon>metagenomes</taxon>
        <taxon>ecological metagenomes</taxon>
    </lineage>
</organism>
<accession>A0A382BT77</accession>
<dbReference type="PROSITE" id="PS51352">
    <property type="entry name" value="THIOREDOXIN_2"/>
    <property type="match status" value="1"/>
</dbReference>
<sequence>MHFIKNILFINFAILLLCIGCSQLKTDSTEIINSNVVMPTNEYSLGFNRIVFSVVNNEGSEAKKPLTVSVKNVKTNKLNVVDPVFYKWPNKNGGFYVLNTIFDNEGSYFININDLTDSDFIYKKKINITDNELTPKLGEVIPVLNNKIITDTQNISEITSDSNPDHNFYQYKLSEALNNDKLVIVFFLSPNFCKTATCFPQLDVFKKLKLKYHDKIIFIHVEVYENPHLIKGNLNNTKISSVLNEWNIKSEPYTFLIDKNNYLFRKFQGYVSFEEIENYIVNLLNE</sequence>
<dbReference type="EMBL" id="UINC01030979">
    <property type="protein sequence ID" value="SVB16273.1"/>
    <property type="molecule type" value="Genomic_DNA"/>
</dbReference>
<name>A0A382BT77_9ZZZZ</name>